<accession>A0AAN7Z3Q5</accession>
<reference evidence="1 2" key="1">
    <citation type="submission" date="2023-10" db="EMBL/GenBank/DDBJ databases">
        <title>Draft genome sequence of Xylaria bambusicola isolate GMP-LS, the root and basal stem rot pathogen of sugarcane in Indonesia.</title>
        <authorList>
            <person name="Selvaraj P."/>
            <person name="Muralishankar V."/>
            <person name="Muruganantham S."/>
            <person name="Sp S."/>
            <person name="Haryani S."/>
            <person name="Lau K.J.X."/>
            <person name="Naqvi N.I."/>
        </authorList>
    </citation>
    <scope>NUCLEOTIDE SEQUENCE [LARGE SCALE GENOMIC DNA]</scope>
    <source>
        <strain evidence="1">GMP-LS</strain>
    </source>
</reference>
<organism evidence="1 2">
    <name type="scientific">Xylaria bambusicola</name>
    <dbReference type="NCBI Taxonomy" id="326684"/>
    <lineage>
        <taxon>Eukaryota</taxon>
        <taxon>Fungi</taxon>
        <taxon>Dikarya</taxon>
        <taxon>Ascomycota</taxon>
        <taxon>Pezizomycotina</taxon>
        <taxon>Sordariomycetes</taxon>
        <taxon>Xylariomycetidae</taxon>
        <taxon>Xylariales</taxon>
        <taxon>Xylariaceae</taxon>
        <taxon>Xylaria</taxon>
    </lineage>
</organism>
<protein>
    <submittedName>
        <fullName evidence="1">Uncharacterized protein</fullName>
    </submittedName>
</protein>
<dbReference type="EMBL" id="JAWHQM010000007">
    <property type="protein sequence ID" value="KAK5628042.1"/>
    <property type="molecule type" value="Genomic_DNA"/>
</dbReference>
<sequence>MPQHALLKRLWPTYENEISAVRTCTWPYLVGNEVRINASPATCPGRSRATQDIVEAILVLLGSAEDILLVAVAIKHHTTGGILAVHKNCAKYGINGGYARPAAHHDEAPDSPLTAGYPAEPAAKILELAVRALKVDEVAERDRVQRLRHTAALLRRRVPVDLDQHVELALCARGRNGCVGAQDGLPRYRVAQAHS</sequence>
<proteinExistence type="predicted"/>
<name>A0AAN7Z3Q5_9PEZI</name>
<gene>
    <name evidence="1" type="ORF">RRF57_003757</name>
</gene>
<dbReference type="AlphaFoldDB" id="A0AAN7Z3Q5"/>
<evidence type="ECO:0000313" key="1">
    <source>
        <dbReference type="EMBL" id="KAK5628042.1"/>
    </source>
</evidence>
<keyword evidence="2" id="KW-1185">Reference proteome</keyword>
<comment type="caution">
    <text evidence="1">The sequence shown here is derived from an EMBL/GenBank/DDBJ whole genome shotgun (WGS) entry which is preliminary data.</text>
</comment>
<dbReference type="Proteomes" id="UP001305414">
    <property type="component" value="Unassembled WGS sequence"/>
</dbReference>
<evidence type="ECO:0000313" key="2">
    <source>
        <dbReference type="Proteomes" id="UP001305414"/>
    </source>
</evidence>